<organism evidence="1 2">
    <name type="scientific">Mucilaginibacter paludis DSM 18603</name>
    <dbReference type="NCBI Taxonomy" id="714943"/>
    <lineage>
        <taxon>Bacteria</taxon>
        <taxon>Pseudomonadati</taxon>
        <taxon>Bacteroidota</taxon>
        <taxon>Sphingobacteriia</taxon>
        <taxon>Sphingobacteriales</taxon>
        <taxon>Sphingobacteriaceae</taxon>
        <taxon>Mucilaginibacter</taxon>
    </lineage>
</organism>
<dbReference type="RefSeq" id="WP_008511113.1">
    <property type="nucleotide sequence ID" value="NZ_CM001403.1"/>
</dbReference>
<evidence type="ECO:0000313" key="1">
    <source>
        <dbReference type="EMBL" id="EHQ29755.1"/>
    </source>
</evidence>
<dbReference type="HOGENOM" id="CLU_2509065_0_0_10"/>
<sequence>MKESKQSNIINLPYQLAEPKDLQDCDDIGVFSFQLRLHGVEQIRLIQSGRLAPTPDVVRNLNSINELLREFGKPELPLEFLADKP</sequence>
<accession>H1Y3I7</accession>
<gene>
    <name evidence="1" type="ORF">Mucpa_5686</name>
</gene>
<keyword evidence="2" id="KW-1185">Reference proteome</keyword>
<dbReference type="AlphaFoldDB" id="H1Y3I7"/>
<dbReference type="EMBL" id="CM001403">
    <property type="protein sequence ID" value="EHQ29755.1"/>
    <property type="molecule type" value="Genomic_DNA"/>
</dbReference>
<reference evidence="1" key="1">
    <citation type="submission" date="2011-09" db="EMBL/GenBank/DDBJ databases">
        <title>The permanent draft genome of Mucilaginibacter paludis DSM 18603.</title>
        <authorList>
            <consortium name="US DOE Joint Genome Institute (JGI-PGF)"/>
            <person name="Lucas S."/>
            <person name="Han J."/>
            <person name="Lapidus A."/>
            <person name="Bruce D."/>
            <person name="Goodwin L."/>
            <person name="Pitluck S."/>
            <person name="Peters L."/>
            <person name="Kyrpides N."/>
            <person name="Mavromatis K."/>
            <person name="Ivanova N."/>
            <person name="Mikhailova N."/>
            <person name="Held B."/>
            <person name="Detter J.C."/>
            <person name="Tapia R."/>
            <person name="Han C."/>
            <person name="Land M."/>
            <person name="Hauser L."/>
            <person name="Markowitz V."/>
            <person name="Cheng J.-F."/>
            <person name="Hugenholtz P."/>
            <person name="Woyke T."/>
            <person name="Wu D."/>
            <person name="Tindall B."/>
            <person name="Brambilla E."/>
            <person name="Klenk H.-P."/>
            <person name="Eisen J.A."/>
        </authorList>
    </citation>
    <scope>NUCLEOTIDE SEQUENCE [LARGE SCALE GENOMIC DNA]</scope>
    <source>
        <strain evidence="1">DSM 18603</strain>
    </source>
</reference>
<evidence type="ECO:0000313" key="2">
    <source>
        <dbReference type="Proteomes" id="UP000002774"/>
    </source>
</evidence>
<protein>
    <submittedName>
        <fullName evidence="1">Uncharacterized protein</fullName>
    </submittedName>
</protein>
<name>H1Y3I7_9SPHI</name>
<dbReference type="OrthoDB" id="9849882at2"/>
<proteinExistence type="predicted"/>
<dbReference type="Proteomes" id="UP000002774">
    <property type="component" value="Chromosome"/>
</dbReference>